<dbReference type="Pfam" id="PF01047">
    <property type="entry name" value="MarR"/>
    <property type="match status" value="1"/>
</dbReference>
<dbReference type="SMART" id="SM00347">
    <property type="entry name" value="HTH_MARR"/>
    <property type="match status" value="1"/>
</dbReference>
<dbReference type="PANTHER" id="PTHR33164">
    <property type="entry name" value="TRANSCRIPTIONAL REGULATOR, MARR FAMILY"/>
    <property type="match status" value="1"/>
</dbReference>
<protein>
    <submittedName>
        <fullName evidence="6">Transcriptional regulator, MarR family</fullName>
    </submittedName>
</protein>
<dbReference type="InterPro" id="IPR039422">
    <property type="entry name" value="MarR/SlyA-like"/>
</dbReference>
<dbReference type="SUPFAM" id="SSF46785">
    <property type="entry name" value="Winged helix' DNA-binding domain"/>
    <property type="match status" value="1"/>
</dbReference>
<feature type="region of interest" description="Disordered" evidence="4">
    <location>
        <begin position="1"/>
        <end position="47"/>
    </location>
</feature>
<evidence type="ECO:0000256" key="3">
    <source>
        <dbReference type="ARBA" id="ARBA00023163"/>
    </source>
</evidence>
<evidence type="ECO:0000256" key="4">
    <source>
        <dbReference type="SAM" id="MobiDB-lite"/>
    </source>
</evidence>
<feature type="compositionally biased region" description="Low complexity" evidence="4">
    <location>
        <begin position="38"/>
        <end position="47"/>
    </location>
</feature>
<dbReference type="AlphaFoldDB" id="C5BYS9"/>
<dbReference type="PROSITE" id="PS01117">
    <property type="entry name" value="HTH_MARR_1"/>
    <property type="match status" value="1"/>
</dbReference>
<dbReference type="KEGG" id="bcv:Bcav_0776"/>
<dbReference type="PANTHER" id="PTHR33164:SF103">
    <property type="entry name" value="REGULATORY PROTEIN MARR"/>
    <property type="match status" value="1"/>
</dbReference>
<dbReference type="PRINTS" id="PR00598">
    <property type="entry name" value="HTHMARR"/>
</dbReference>
<name>C5BYS9_BEUC1</name>
<dbReference type="EMBL" id="CP001618">
    <property type="protein sequence ID" value="ACQ79037.1"/>
    <property type="molecule type" value="Genomic_DNA"/>
</dbReference>
<dbReference type="GO" id="GO:0003677">
    <property type="term" value="F:DNA binding"/>
    <property type="evidence" value="ECO:0007669"/>
    <property type="project" value="UniProtKB-KW"/>
</dbReference>
<keyword evidence="1" id="KW-0805">Transcription regulation</keyword>
<dbReference type="InterPro" id="IPR036390">
    <property type="entry name" value="WH_DNA-bd_sf"/>
</dbReference>
<reference evidence="6 7" key="1">
    <citation type="journal article" date="2009" name="Stand. Genomic Sci.">
        <title>Complete genome sequence of Beutenbergia cavernae type strain (HKI 0122).</title>
        <authorList>
            <person name="Land M."/>
            <person name="Pukall R."/>
            <person name="Abt B."/>
            <person name="Goker M."/>
            <person name="Rohde M."/>
            <person name="Glavina Del Rio T."/>
            <person name="Tice H."/>
            <person name="Copeland A."/>
            <person name="Cheng J.F."/>
            <person name="Lucas S."/>
            <person name="Chen F."/>
            <person name="Nolan M."/>
            <person name="Bruce D."/>
            <person name="Goodwin L."/>
            <person name="Pitluck S."/>
            <person name="Ivanova N."/>
            <person name="Mavromatis K."/>
            <person name="Ovchinnikova G."/>
            <person name="Pati A."/>
            <person name="Chen A."/>
            <person name="Palaniappan K."/>
            <person name="Hauser L."/>
            <person name="Chang Y.J."/>
            <person name="Jefferies C.C."/>
            <person name="Saunders E."/>
            <person name="Brettin T."/>
            <person name="Detter J.C."/>
            <person name="Han C."/>
            <person name="Chain P."/>
            <person name="Bristow J."/>
            <person name="Eisen J.A."/>
            <person name="Markowitz V."/>
            <person name="Hugenholtz P."/>
            <person name="Kyrpides N.C."/>
            <person name="Klenk H.P."/>
            <person name="Lapidus A."/>
        </authorList>
    </citation>
    <scope>NUCLEOTIDE SEQUENCE [LARGE SCALE GENOMIC DNA]</scope>
    <source>
        <strain evidence="7">ATCC BAA-8 / DSM 12333 / NBRC 16432</strain>
    </source>
</reference>
<keyword evidence="7" id="KW-1185">Reference proteome</keyword>
<evidence type="ECO:0000313" key="7">
    <source>
        <dbReference type="Proteomes" id="UP000007962"/>
    </source>
</evidence>
<dbReference type="GO" id="GO:0003700">
    <property type="term" value="F:DNA-binding transcription factor activity"/>
    <property type="evidence" value="ECO:0007669"/>
    <property type="project" value="InterPro"/>
</dbReference>
<keyword evidence="3" id="KW-0804">Transcription</keyword>
<dbReference type="PROSITE" id="PS50995">
    <property type="entry name" value="HTH_MARR_2"/>
    <property type="match status" value="1"/>
</dbReference>
<feature type="compositionally biased region" description="Low complexity" evidence="4">
    <location>
        <begin position="19"/>
        <end position="28"/>
    </location>
</feature>
<feature type="compositionally biased region" description="Basic residues" evidence="4">
    <location>
        <begin position="1"/>
        <end position="18"/>
    </location>
</feature>
<feature type="domain" description="HTH marR-type" evidence="5">
    <location>
        <begin position="51"/>
        <end position="186"/>
    </location>
</feature>
<evidence type="ECO:0000259" key="5">
    <source>
        <dbReference type="PROSITE" id="PS50995"/>
    </source>
</evidence>
<dbReference type="InterPro" id="IPR023187">
    <property type="entry name" value="Tscrpt_reg_MarR-type_CS"/>
</dbReference>
<dbReference type="eggNOG" id="COG1846">
    <property type="taxonomic scope" value="Bacteria"/>
</dbReference>
<organism evidence="6 7">
    <name type="scientific">Beutenbergia cavernae (strain ATCC BAA-8 / DSM 12333 / CCUG 43141 / JCM 11478 / NBRC 16432 / NCIMB 13614 / HKI 0122)</name>
    <dbReference type="NCBI Taxonomy" id="471853"/>
    <lineage>
        <taxon>Bacteria</taxon>
        <taxon>Bacillati</taxon>
        <taxon>Actinomycetota</taxon>
        <taxon>Actinomycetes</taxon>
        <taxon>Micrococcales</taxon>
        <taxon>Beutenbergiaceae</taxon>
        <taxon>Beutenbergia</taxon>
    </lineage>
</organism>
<evidence type="ECO:0000256" key="1">
    <source>
        <dbReference type="ARBA" id="ARBA00023015"/>
    </source>
</evidence>
<evidence type="ECO:0000256" key="2">
    <source>
        <dbReference type="ARBA" id="ARBA00023125"/>
    </source>
</evidence>
<accession>C5BYS9</accession>
<dbReference type="GO" id="GO:0006950">
    <property type="term" value="P:response to stress"/>
    <property type="evidence" value="ECO:0007669"/>
    <property type="project" value="TreeGrafter"/>
</dbReference>
<dbReference type="Proteomes" id="UP000007962">
    <property type="component" value="Chromosome"/>
</dbReference>
<dbReference type="Gene3D" id="1.10.10.10">
    <property type="entry name" value="Winged helix-like DNA-binding domain superfamily/Winged helix DNA-binding domain"/>
    <property type="match status" value="1"/>
</dbReference>
<proteinExistence type="predicted"/>
<dbReference type="InterPro" id="IPR036388">
    <property type="entry name" value="WH-like_DNA-bd_sf"/>
</dbReference>
<evidence type="ECO:0000313" key="6">
    <source>
        <dbReference type="EMBL" id="ACQ79037.1"/>
    </source>
</evidence>
<gene>
    <name evidence="6" type="ordered locus">Bcav_0776</name>
</gene>
<sequence>MRLQVKRYPQHMRDRRRTAGATSAPASAAGGGEPPAPTGGAATSSGGAAADAPLGDLLLAATRAMRRRWGAALEPWGLAPHTSRALRVVCSRDDDDAPRLADIAAALRIAPRSATEVVDALAQRGLVRREPSPSDRRAVVVTATQEGRRVHDAVEAARQASAEEFLAPLSDPDRATLRGLLERLIAD</sequence>
<dbReference type="InterPro" id="IPR000835">
    <property type="entry name" value="HTH_MarR-typ"/>
</dbReference>
<keyword evidence="2" id="KW-0238">DNA-binding</keyword>
<dbReference type="HOGENOM" id="CLU_083287_27_8_11"/>